<dbReference type="Gene3D" id="3.60.21.10">
    <property type="match status" value="1"/>
</dbReference>
<feature type="domain" description="Calcineurin-like phosphoesterase" evidence="2">
    <location>
        <begin position="46"/>
        <end position="244"/>
    </location>
</feature>
<dbReference type="PANTHER" id="PTHR30337">
    <property type="entry name" value="COMPONENT OF ATP-DEPENDENT DSDNA EXONUCLEASE"/>
    <property type="match status" value="1"/>
</dbReference>
<dbReference type="AlphaFoldDB" id="A0A559JWG9"/>
<name>A0A559JWG9_9BACL</name>
<gene>
    <name evidence="3" type="ORF">FPZ45_00670</name>
</gene>
<comment type="caution">
    <text evidence="3">The sequence shown here is derived from an EMBL/GenBank/DDBJ whole genome shotgun (WGS) entry which is preliminary data.</text>
</comment>
<dbReference type="Proteomes" id="UP000316330">
    <property type="component" value="Unassembled WGS sequence"/>
</dbReference>
<dbReference type="SUPFAM" id="SSF56300">
    <property type="entry name" value="Metallo-dependent phosphatases"/>
    <property type="match status" value="1"/>
</dbReference>
<proteinExistence type="predicted"/>
<dbReference type="PANTHER" id="PTHR30337:SF7">
    <property type="entry name" value="PHOSPHOESTERASE"/>
    <property type="match status" value="1"/>
</dbReference>
<keyword evidence="4" id="KW-1185">Reference proteome</keyword>
<dbReference type="OrthoDB" id="9773856at2"/>
<protein>
    <submittedName>
        <fullName evidence="3">DNA repair exonuclease</fullName>
    </submittedName>
</protein>
<keyword evidence="3" id="KW-0269">Exonuclease</keyword>
<dbReference type="InterPro" id="IPR004843">
    <property type="entry name" value="Calcineurin-like_PHP"/>
</dbReference>
<accession>A0A559JWG9</accession>
<keyword evidence="3" id="KW-0540">Nuclease</keyword>
<sequence>MEQGEKGVFSQSRDQRIEKHLWLLRQEYRIRNQYRGDVNEVGVPFSFIHAADLHLDSPFKGLTKAPEAVQARLRESTFAALRNLCGLVGREKVDFVVIAGDLFDAADRSLRAQLRLERALREMTEQGAQVFVVHGNHDPESGRRARLEWPQGVRVFGTSQVECNTAHTHSGEIAAHIYGISYSTPAVTDNLALRFKKKEGAPFHIALLHANVDGDPAHDNYAPCKLDELSSVGFDYWALGHVHDRRTLREYPHVVYPGNLQGRSVRETGGKGAYAVSVSETGEVDMRFHDLADVLWQEIAVEIDGIEREQELRDLMLEELEEARRQAGGRPVLARIRLEGRGAMHERLFDDGMTEVWLEELRECLEPPESTEAWIWPESIAVRTKGSIKLEQAAEEDGFLGELLRRGISAALLPESSKELLDEAAESLRRQPKIREWLESRSHGERELWIRQAMELSAALLRDEDAG</sequence>
<dbReference type="EMBL" id="VNJJ01000001">
    <property type="protein sequence ID" value="TVY04150.1"/>
    <property type="molecule type" value="Genomic_DNA"/>
</dbReference>
<evidence type="ECO:0000313" key="3">
    <source>
        <dbReference type="EMBL" id="TVY04150.1"/>
    </source>
</evidence>
<dbReference type="GO" id="GO:0004527">
    <property type="term" value="F:exonuclease activity"/>
    <property type="evidence" value="ECO:0007669"/>
    <property type="project" value="UniProtKB-KW"/>
</dbReference>
<evidence type="ECO:0000259" key="2">
    <source>
        <dbReference type="Pfam" id="PF00149"/>
    </source>
</evidence>
<keyword evidence="1" id="KW-0378">Hydrolase</keyword>
<dbReference type="InterPro" id="IPR041796">
    <property type="entry name" value="Mre11_N"/>
</dbReference>
<reference evidence="3 4" key="1">
    <citation type="submission" date="2019-07" db="EMBL/GenBank/DDBJ databases">
        <authorList>
            <person name="Kim J."/>
        </authorList>
    </citation>
    <scope>NUCLEOTIDE SEQUENCE [LARGE SCALE GENOMIC DNA]</scope>
    <source>
        <strain evidence="3 4">G13</strain>
    </source>
</reference>
<dbReference type="InterPro" id="IPR029052">
    <property type="entry name" value="Metallo-depent_PP-like"/>
</dbReference>
<dbReference type="InterPro" id="IPR050535">
    <property type="entry name" value="DNA_Repair-Maintenance_Comp"/>
</dbReference>
<evidence type="ECO:0000256" key="1">
    <source>
        <dbReference type="ARBA" id="ARBA00022801"/>
    </source>
</evidence>
<organism evidence="3 4">
    <name type="scientific">Cohnella terricola</name>
    <dbReference type="NCBI Taxonomy" id="1289167"/>
    <lineage>
        <taxon>Bacteria</taxon>
        <taxon>Bacillati</taxon>
        <taxon>Bacillota</taxon>
        <taxon>Bacilli</taxon>
        <taxon>Bacillales</taxon>
        <taxon>Paenibacillaceae</taxon>
        <taxon>Cohnella</taxon>
    </lineage>
</organism>
<evidence type="ECO:0000313" key="4">
    <source>
        <dbReference type="Proteomes" id="UP000316330"/>
    </source>
</evidence>
<dbReference type="CDD" id="cd00840">
    <property type="entry name" value="MPP_Mre11_N"/>
    <property type="match status" value="1"/>
</dbReference>
<dbReference type="Pfam" id="PF00149">
    <property type="entry name" value="Metallophos"/>
    <property type="match status" value="1"/>
</dbReference>